<reference evidence="3" key="1">
    <citation type="submission" date="2018-02" db="EMBL/GenBank/DDBJ databases">
        <authorList>
            <person name="Holder M.E."/>
            <person name="Ajami N.J."/>
            <person name="Petrosino J.F."/>
        </authorList>
    </citation>
    <scope>NUCLEOTIDE SEQUENCE [LARGE SCALE GENOMIC DNA]</scope>
    <source>
        <strain evidence="3">CCUG 47711</strain>
    </source>
</reference>
<evidence type="ECO:0000259" key="1">
    <source>
        <dbReference type="Pfam" id="PF13349"/>
    </source>
</evidence>
<accession>A0A2S0KN39</accession>
<dbReference type="InterPro" id="IPR025164">
    <property type="entry name" value="Toastrack_DUF4097"/>
</dbReference>
<protein>
    <recommendedName>
        <fullName evidence="1">DUF4097 domain-containing protein</fullName>
    </recommendedName>
</protein>
<sequence>MKKKLWITLALGIVLTLVGCNMGGKLNLKLSEDEYYIDKNGLDPVVASSYTGTKKFEKIKELQIDTNITNIELVSNTSENYNVEIENLKSDYVSPIEVEEKNSVISISNKILKQKPIGILDEESSKLKLVIEGPIQNIDKISINDRVGSISIKNATLKNVGIKGNAIDVDLTDSTINKLNLDLELSDLSMSSTNISDSKLNLNKSRIFGEKNEFKGDNILNFSIVEGELGLKNYDEIFNQNTPNKIKLEGKLNRFEFINER</sequence>
<dbReference type="Pfam" id="PF13349">
    <property type="entry name" value="DUF4097"/>
    <property type="match status" value="1"/>
</dbReference>
<proteinExistence type="predicted"/>
<organism evidence="2 3">
    <name type="scientific">Fastidiosipila sanguinis</name>
    <dbReference type="NCBI Taxonomy" id="236753"/>
    <lineage>
        <taxon>Bacteria</taxon>
        <taxon>Bacillati</taxon>
        <taxon>Bacillota</taxon>
        <taxon>Clostridia</taxon>
        <taxon>Eubacteriales</taxon>
        <taxon>Oscillospiraceae</taxon>
        <taxon>Fastidiosipila</taxon>
    </lineage>
</organism>
<dbReference type="RefSeq" id="WP_106012422.1">
    <property type="nucleotide sequence ID" value="NZ_CP027226.1"/>
</dbReference>
<evidence type="ECO:0000313" key="2">
    <source>
        <dbReference type="EMBL" id="AVM42446.1"/>
    </source>
</evidence>
<keyword evidence="3" id="KW-1185">Reference proteome</keyword>
<dbReference type="AlphaFoldDB" id="A0A2S0KN39"/>
<dbReference type="OrthoDB" id="1692077at2"/>
<gene>
    <name evidence="2" type="ORF">C5Q98_04080</name>
</gene>
<dbReference type="PROSITE" id="PS51257">
    <property type="entry name" value="PROKAR_LIPOPROTEIN"/>
    <property type="match status" value="1"/>
</dbReference>
<dbReference type="KEGG" id="fsa:C5Q98_04080"/>
<name>A0A2S0KN39_9FIRM</name>
<dbReference type="Proteomes" id="UP000237947">
    <property type="component" value="Chromosome"/>
</dbReference>
<evidence type="ECO:0000313" key="3">
    <source>
        <dbReference type="Proteomes" id="UP000237947"/>
    </source>
</evidence>
<feature type="domain" description="DUF4097" evidence="1">
    <location>
        <begin position="59"/>
        <end position="233"/>
    </location>
</feature>
<dbReference type="EMBL" id="CP027226">
    <property type="protein sequence ID" value="AVM42446.1"/>
    <property type="molecule type" value="Genomic_DNA"/>
</dbReference>